<organism evidence="9 10">
    <name type="scientific">Natrarchaeobaculum sulfurireducens</name>
    <dbReference type="NCBI Taxonomy" id="2044521"/>
    <lineage>
        <taxon>Archaea</taxon>
        <taxon>Methanobacteriati</taxon>
        <taxon>Methanobacteriota</taxon>
        <taxon>Stenosarchaea group</taxon>
        <taxon>Halobacteria</taxon>
        <taxon>Halobacteriales</taxon>
        <taxon>Natrialbaceae</taxon>
        <taxon>Natrarchaeobaculum</taxon>
    </lineage>
</organism>
<accession>A0A346PL41</accession>
<evidence type="ECO:0000259" key="8">
    <source>
        <dbReference type="Pfam" id="PF07282"/>
    </source>
</evidence>
<evidence type="ECO:0000256" key="2">
    <source>
        <dbReference type="ARBA" id="ARBA00011044"/>
    </source>
</evidence>
<dbReference type="PANTHER" id="PTHR30405">
    <property type="entry name" value="TRANSPOSASE"/>
    <property type="match status" value="1"/>
</dbReference>
<dbReference type="InterPro" id="IPR051399">
    <property type="entry name" value="RNA-guided_DNA_endo/Transpos"/>
</dbReference>
<name>A0A346PL41_9EURY</name>
<dbReference type="AlphaFoldDB" id="A0A346PL41"/>
<feature type="compositionally biased region" description="Basic and acidic residues" evidence="6">
    <location>
        <begin position="441"/>
        <end position="455"/>
    </location>
</feature>
<dbReference type="Proteomes" id="UP000258613">
    <property type="component" value="Chromosome"/>
</dbReference>
<dbReference type="Pfam" id="PF07282">
    <property type="entry name" value="Cas12f1-like_TNB"/>
    <property type="match status" value="1"/>
</dbReference>
<gene>
    <name evidence="9" type="ORF">AArcMg_0213</name>
</gene>
<dbReference type="GO" id="GO:0003677">
    <property type="term" value="F:DNA binding"/>
    <property type="evidence" value="ECO:0007669"/>
    <property type="project" value="UniProtKB-KW"/>
</dbReference>
<dbReference type="GO" id="GO:0032196">
    <property type="term" value="P:transposition"/>
    <property type="evidence" value="ECO:0007669"/>
    <property type="project" value="UniProtKB-KW"/>
</dbReference>
<dbReference type="NCBIfam" id="NF040570">
    <property type="entry name" value="guided_TnpB"/>
    <property type="match status" value="1"/>
</dbReference>
<dbReference type="PANTHER" id="PTHR30405:SF26">
    <property type="entry name" value="TRANSPOSASE, PROBABLY IS605-TNPB FAMILY"/>
    <property type="match status" value="1"/>
</dbReference>
<evidence type="ECO:0000256" key="5">
    <source>
        <dbReference type="ARBA" id="ARBA00023172"/>
    </source>
</evidence>
<dbReference type="GO" id="GO:0006310">
    <property type="term" value="P:DNA recombination"/>
    <property type="evidence" value="ECO:0007669"/>
    <property type="project" value="UniProtKB-KW"/>
</dbReference>
<feature type="region of interest" description="Disordered" evidence="6">
    <location>
        <begin position="411"/>
        <end position="480"/>
    </location>
</feature>
<feature type="domain" description="Probable transposase IS891/IS1136/IS1341" evidence="7">
    <location>
        <begin position="208"/>
        <end position="323"/>
    </location>
</feature>
<dbReference type="EMBL" id="CP027033">
    <property type="protein sequence ID" value="AXR80236.1"/>
    <property type="molecule type" value="Genomic_DNA"/>
</dbReference>
<comment type="similarity">
    <text evidence="1">In the C-terminal section; belongs to the transposase 35 family.</text>
</comment>
<reference evidence="10" key="1">
    <citation type="submission" date="2018-02" db="EMBL/GenBank/DDBJ databases">
        <title>Phenotypic and genomic properties of facultatively anaerobic sulfur-reducing natronoarchaea from hypersaline soda lakes.</title>
        <authorList>
            <person name="Sorokin D.Y."/>
            <person name="Kublanov I.V."/>
            <person name="Roman P."/>
            <person name="Sinninghe Damste J.S."/>
            <person name="Golyshin P.N."/>
            <person name="Rojo D."/>
            <person name="Ciordia S."/>
            <person name="Mena M.D.C."/>
            <person name="Ferrer M."/>
            <person name="Messina E."/>
            <person name="Smedile F."/>
            <person name="La Spada G."/>
            <person name="La Cono V."/>
            <person name="Yakimov M.M."/>
        </authorList>
    </citation>
    <scope>NUCLEOTIDE SEQUENCE [LARGE SCALE GENOMIC DNA]</scope>
    <source>
        <strain evidence="10">AArc-Mg</strain>
    </source>
</reference>
<dbReference type="InterPro" id="IPR001959">
    <property type="entry name" value="Transposase"/>
</dbReference>
<proteinExistence type="inferred from homology"/>
<protein>
    <submittedName>
        <fullName evidence="9">IS1341-type transposase</fullName>
    </submittedName>
</protein>
<feature type="domain" description="Cas12f1-like TNB" evidence="8">
    <location>
        <begin position="342"/>
        <end position="403"/>
    </location>
</feature>
<evidence type="ECO:0000313" key="10">
    <source>
        <dbReference type="Proteomes" id="UP000258613"/>
    </source>
</evidence>
<evidence type="ECO:0000313" key="9">
    <source>
        <dbReference type="EMBL" id="AXR80236.1"/>
    </source>
</evidence>
<evidence type="ECO:0000256" key="3">
    <source>
        <dbReference type="ARBA" id="ARBA00022578"/>
    </source>
</evidence>
<dbReference type="Pfam" id="PF01385">
    <property type="entry name" value="OrfB_IS605"/>
    <property type="match status" value="1"/>
</dbReference>
<evidence type="ECO:0000256" key="6">
    <source>
        <dbReference type="SAM" id="MobiDB-lite"/>
    </source>
</evidence>
<comment type="similarity">
    <text evidence="2">In the N-terminal section; belongs to the transposase 2 family.</text>
</comment>
<evidence type="ECO:0000256" key="4">
    <source>
        <dbReference type="ARBA" id="ARBA00023125"/>
    </source>
</evidence>
<keyword evidence="4" id="KW-0238">DNA-binding</keyword>
<keyword evidence="10" id="KW-1185">Reference proteome</keyword>
<dbReference type="InterPro" id="IPR010095">
    <property type="entry name" value="Cas12f1-like_TNB"/>
</dbReference>
<evidence type="ECO:0000256" key="1">
    <source>
        <dbReference type="ARBA" id="ARBA00008761"/>
    </source>
</evidence>
<evidence type="ECO:0000259" key="7">
    <source>
        <dbReference type="Pfam" id="PF01385"/>
    </source>
</evidence>
<keyword evidence="3" id="KW-0815">Transposition</keyword>
<dbReference type="KEGG" id="nag:AArcMg_0213"/>
<sequence>MSKKAIRHKIQMSVVVKRTNTFAVRPLTDDDEQVLRDLLDASAALWNEINYQRLMRYNDEDGFDGDVWEADTGALEGKYKGVLGASTAQTVRRANTEAWRSFFRLKKKFHDESNNSVTEHPELPGFRGNEDDGRVLKGVVRKDAYTVEWGDRSRLEMVVGKELRDKHSSPKSRLRLEVVGDPNWPDYEDQGRLELWYDETDCTFRASQPVTVSEETRDAPLADHKAALDIGANNLVACTTTTGEQYLYEGRELFQRFRETTREISRLQSKLREGRYSSERIRRLYRKRTRRRDHAQEALCRDLLERLHAEGVDTVYIGGLTDVLKTHWSVETNAKTHNFWAFKQFTERLVCTAEEYGISVEVRSEAWTSQECPQCGGTDQTIRHQDTLTCPCGFEGHADLTASETFLRRHQNSESSDWRTRHDVSRQRQTEKAVRPMARPVRFEWDSHEWLESPRSHRPKGQRTDPSTVHCDRNVASGKS</sequence>
<keyword evidence="5" id="KW-0233">DNA recombination</keyword>
<feature type="compositionally biased region" description="Basic and acidic residues" evidence="6">
    <location>
        <begin position="416"/>
        <end position="434"/>
    </location>
</feature>